<keyword evidence="1" id="KW-0732">Signal</keyword>
<dbReference type="EMBL" id="JASDCQ010000001">
    <property type="protein sequence ID" value="MDN3425698.1"/>
    <property type="molecule type" value="Genomic_DNA"/>
</dbReference>
<dbReference type="InterPro" id="IPR013783">
    <property type="entry name" value="Ig-like_fold"/>
</dbReference>
<feature type="chain" id="PRO_5046548812" evidence="1">
    <location>
        <begin position="23"/>
        <end position="763"/>
    </location>
</feature>
<dbReference type="Proteomes" id="UP001225873">
    <property type="component" value="Unassembled WGS sequence"/>
</dbReference>
<feature type="domain" description="Bacterial Ig" evidence="2">
    <location>
        <begin position="684"/>
        <end position="762"/>
    </location>
</feature>
<proteinExistence type="predicted"/>
<feature type="signal peptide" evidence="1">
    <location>
        <begin position="1"/>
        <end position="22"/>
    </location>
</feature>
<dbReference type="InterPro" id="IPR041498">
    <property type="entry name" value="Big_6"/>
</dbReference>
<sequence>MNKLLRLGVIVALLLPVSLGLAAHTGAEATDETFIDVQKFKMDNRVSTLDVFDDHFITTYRNYADQAAVISSYSQTGELNWKTIQSGPNAITKDKFATVDRNVLYIYSTATGKVVATGNYPKLVTFGTVSRIYMNDNYVVLTNKQSKTKNYFVYDTNGKFIMDGKAEGFTAAVLNKNTLVFQDAKGVHSINLATRQKVWDVPLESRMNNQHTFVPDESVIYAQGVESISKTDSQAVKDVVVAINAKTGTVLYKKDLGDTEETRVQVKDFGLLISQDTEEIHDFHYADGRLKMKLDMGSPEIEQLKQKNNIQGNRYNFVQKFIASQDGLYYFKQYSGVHNEYVFSSIQGVDDAGTITFEKVLDERVEDIATTDSNKLFVAKRLDYSGELDVYDSNGNLLDTLPTEPIEHLQSDGSSIYGVSGSTMYIFKESEPKKDTIAPNAPTINAFSNLDSVLSGKAEKGAMVYAYAGGKLIGETKALWGAVTIQIPKQADGTAIDIYAVDKAGNKSAKTTIKVIDKIAPTVPTVDVVGDNSVVVSGKAESGAKVYAYAGSKKLGEATAKDGRYSVKIAKQKAGTSISVHAVDAAGNKSGVKTIKVVDKTAPSVPTVNAVGDNSTAVSGKTESGAKVYAYTGSKKLGEATAKNGAYSIKIAKQKAGTSIAVYAVDPAKNKSGSKTVKVADKTAPAVPTVNKVTSKSTAVSGKGEKAATVMVYNGSKKIAQGTVDSKGTFNVKISKQKKGVSLKVQLQDKAGNKSGSKTVKVN</sequence>
<organism evidence="3 4">
    <name type="scientific">Planococcus notacanthi</name>
    <dbReference type="NCBI Taxonomy" id="3035188"/>
    <lineage>
        <taxon>Bacteria</taxon>
        <taxon>Bacillati</taxon>
        <taxon>Bacillota</taxon>
        <taxon>Bacilli</taxon>
        <taxon>Bacillales</taxon>
        <taxon>Caryophanaceae</taxon>
        <taxon>Planococcus</taxon>
    </lineage>
</organism>
<gene>
    <name evidence="3" type="ORF">QMA01_00225</name>
</gene>
<evidence type="ECO:0000313" key="3">
    <source>
        <dbReference type="EMBL" id="MDN3425698.1"/>
    </source>
</evidence>
<name>A0ABT7ZFJ1_9BACL</name>
<reference evidence="3 4" key="1">
    <citation type="submission" date="2023-03" db="EMBL/GenBank/DDBJ databases">
        <authorList>
            <person name="Uniacke-Lowe S."/>
            <person name="Ross P."/>
            <person name="Hill C."/>
        </authorList>
    </citation>
    <scope>NUCLEOTIDE SEQUENCE [LARGE SCALE GENOMIC DNA]</scope>
    <source>
        <strain evidence="3 4">APC 4016</strain>
    </source>
</reference>
<dbReference type="InterPro" id="IPR011044">
    <property type="entry name" value="Quino_amine_DH_bsu"/>
</dbReference>
<protein>
    <submittedName>
        <fullName evidence="3">Ig-like domain-containing protein</fullName>
    </submittedName>
</protein>
<dbReference type="RefSeq" id="WP_290214036.1">
    <property type="nucleotide sequence ID" value="NZ_JASDCQ010000001.1"/>
</dbReference>
<evidence type="ECO:0000313" key="4">
    <source>
        <dbReference type="Proteomes" id="UP001225873"/>
    </source>
</evidence>
<feature type="domain" description="Bacterial Ig" evidence="2">
    <location>
        <begin position="438"/>
        <end position="517"/>
    </location>
</feature>
<dbReference type="Gene3D" id="2.40.128.630">
    <property type="match status" value="1"/>
</dbReference>
<dbReference type="SUPFAM" id="SSF50969">
    <property type="entry name" value="YVTN repeat-like/Quinoprotein amine dehydrogenase"/>
    <property type="match status" value="1"/>
</dbReference>
<feature type="domain" description="Bacterial Ig" evidence="2">
    <location>
        <begin position="602"/>
        <end position="681"/>
    </location>
</feature>
<dbReference type="Pfam" id="PF17936">
    <property type="entry name" value="Big_6"/>
    <property type="match status" value="4"/>
</dbReference>
<evidence type="ECO:0000256" key="1">
    <source>
        <dbReference type="SAM" id="SignalP"/>
    </source>
</evidence>
<comment type="caution">
    <text evidence="3">The sequence shown here is derived from an EMBL/GenBank/DDBJ whole genome shotgun (WGS) entry which is preliminary data.</text>
</comment>
<evidence type="ECO:0000259" key="2">
    <source>
        <dbReference type="Pfam" id="PF17936"/>
    </source>
</evidence>
<feature type="domain" description="Bacterial Ig" evidence="2">
    <location>
        <begin position="520"/>
        <end position="599"/>
    </location>
</feature>
<accession>A0ABT7ZFJ1</accession>
<keyword evidence="4" id="KW-1185">Reference proteome</keyword>
<dbReference type="Gene3D" id="2.60.40.10">
    <property type="entry name" value="Immunoglobulins"/>
    <property type="match status" value="4"/>
</dbReference>